<feature type="binding site" evidence="11">
    <location>
        <position position="669"/>
    </location>
    <ligand>
        <name>Zn(2+)</name>
        <dbReference type="ChEBI" id="CHEBI:29105"/>
    </ligand>
</feature>
<protein>
    <recommendedName>
        <fullName evidence="11">Alanine--tRNA ligase</fullName>
        <ecNumber evidence="11">6.1.1.7</ecNumber>
    </recommendedName>
    <alternativeName>
        <fullName evidence="11">Alanyl-tRNA synthetase</fullName>
        <shortName evidence="11">AlaRS</shortName>
    </alternativeName>
</protein>
<dbReference type="GO" id="GO:0008270">
    <property type="term" value="F:zinc ion binding"/>
    <property type="evidence" value="ECO:0007669"/>
    <property type="project" value="UniProtKB-UniRule"/>
</dbReference>
<dbReference type="NCBIfam" id="TIGR00344">
    <property type="entry name" value="alaS"/>
    <property type="match status" value="1"/>
</dbReference>
<keyword evidence="8 11" id="KW-0694">RNA-binding</keyword>
<feature type="binding site" evidence="11">
    <location>
        <position position="567"/>
    </location>
    <ligand>
        <name>Zn(2+)</name>
        <dbReference type="ChEBI" id="CHEBI:29105"/>
    </ligand>
</feature>
<name>A0A9D1J6Z0_9BACT</name>
<dbReference type="InterPro" id="IPR018163">
    <property type="entry name" value="Thr/Ala-tRNA-synth_IIc_edit"/>
</dbReference>
<dbReference type="HAMAP" id="MF_00036_B">
    <property type="entry name" value="Ala_tRNA_synth_B"/>
    <property type="match status" value="1"/>
</dbReference>
<comment type="catalytic activity">
    <reaction evidence="11">
        <text>tRNA(Ala) + L-alanine + ATP = L-alanyl-tRNA(Ala) + AMP + diphosphate</text>
        <dbReference type="Rhea" id="RHEA:12540"/>
        <dbReference type="Rhea" id="RHEA-COMP:9657"/>
        <dbReference type="Rhea" id="RHEA-COMP:9923"/>
        <dbReference type="ChEBI" id="CHEBI:30616"/>
        <dbReference type="ChEBI" id="CHEBI:33019"/>
        <dbReference type="ChEBI" id="CHEBI:57972"/>
        <dbReference type="ChEBI" id="CHEBI:78442"/>
        <dbReference type="ChEBI" id="CHEBI:78497"/>
        <dbReference type="ChEBI" id="CHEBI:456215"/>
        <dbReference type="EC" id="6.1.1.7"/>
    </reaction>
</comment>
<feature type="binding site" evidence="11">
    <location>
        <position position="563"/>
    </location>
    <ligand>
        <name>Zn(2+)</name>
        <dbReference type="ChEBI" id="CHEBI:29105"/>
    </ligand>
</feature>
<dbReference type="PRINTS" id="PR00980">
    <property type="entry name" value="TRNASYNTHALA"/>
</dbReference>
<dbReference type="Gene3D" id="3.10.310.40">
    <property type="match status" value="1"/>
</dbReference>
<evidence type="ECO:0000256" key="4">
    <source>
        <dbReference type="ARBA" id="ARBA00022723"/>
    </source>
</evidence>
<dbReference type="Pfam" id="PF02272">
    <property type="entry name" value="DHHA1"/>
    <property type="match status" value="1"/>
</dbReference>
<dbReference type="FunFam" id="3.30.980.10:FF:000004">
    <property type="entry name" value="Alanine--tRNA ligase, cytoplasmic"/>
    <property type="match status" value="1"/>
</dbReference>
<dbReference type="Gene3D" id="3.30.980.10">
    <property type="entry name" value="Threonyl-trna Synthetase, Chain A, domain 2"/>
    <property type="match status" value="1"/>
</dbReference>
<comment type="caution">
    <text evidence="13">The sequence shown here is derived from an EMBL/GenBank/DDBJ whole genome shotgun (WGS) entry which is preliminary data.</text>
</comment>
<dbReference type="Pfam" id="PF07973">
    <property type="entry name" value="tRNA_SAD"/>
    <property type="match status" value="1"/>
</dbReference>
<keyword evidence="9 11" id="KW-0648">Protein biosynthesis</keyword>
<keyword evidence="4 11" id="KW-0479">Metal-binding</keyword>
<dbReference type="SUPFAM" id="SSF55186">
    <property type="entry name" value="ThrRS/AlaRS common domain"/>
    <property type="match status" value="1"/>
</dbReference>
<comment type="domain">
    <text evidence="11">Consists of three domains; the N-terminal catalytic domain, the editing domain and the C-terminal C-Ala domain. The editing domain removes incorrectly charged amino acids, while the C-Ala domain, along with tRNA(Ala), serves as a bridge to cooperatively bring together the editing and aminoacylation centers thus stimulating deacylation of misacylated tRNAs.</text>
</comment>
<dbReference type="PROSITE" id="PS50860">
    <property type="entry name" value="AA_TRNA_LIGASE_II_ALA"/>
    <property type="match status" value="1"/>
</dbReference>
<dbReference type="GO" id="GO:0005737">
    <property type="term" value="C:cytoplasm"/>
    <property type="evidence" value="ECO:0007669"/>
    <property type="project" value="UniProtKB-SubCell"/>
</dbReference>
<dbReference type="Gene3D" id="3.30.54.20">
    <property type="match status" value="1"/>
</dbReference>
<evidence type="ECO:0000256" key="10">
    <source>
        <dbReference type="ARBA" id="ARBA00023146"/>
    </source>
</evidence>
<evidence type="ECO:0000256" key="5">
    <source>
        <dbReference type="ARBA" id="ARBA00022741"/>
    </source>
</evidence>
<reference evidence="13" key="2">
    <citation type="journal article" date="2021" name="PeerJ">
        <title>Extensive microbial diversity within the chicken gut microbiome revealed by metagenomics and culture.</title>
        <authorList>
            <person name="Gilroy R."/>
            <person name="Ravi A."/>
            <person name="Getino M."/>
            <person name="Pursley I."/>
            <person name="Horton D.L."/>
            <person name="Alikhan N.F."/>
            <person name="Baker D."/>
            <person name="Gharbi K."/>
            <person name="Hall N."/>
            <person name="Watson M."/>
            <person name="Adriaenssens E.M."/>
            <person name="Foster-Nyarko E."/>
            <person name="Jarju S."/>
            <person name="Secka A."/>
            <person name="Antonio M."/>
            <person name="Oren A."/>
            <person name="Chaudhuri R.R."/>
            <person name="La Ragione R."/>
            <person name="Hildebrand F."/>
            <person name="Pallen M.J."/>
        </authorList>
    </citation>
    <scope>NUCLEOTIDE SEQUENCE</scope>
    <source>
        <strain evidence="13">ChiHjej13B12-12457</strain>
    </source>
</reference>
<dbReference type="SUPFAM" id="SSF55681">
    <property type="entry name" value="Class II aaRS and biotin synthetases"/>
    <property type="match status" value="1"/>
</dbReference>
<dbReference type="Gene3D" id="2.40.30.130">
    <property type="match status" value="1"/>
</dbReference>
<dbReference type="InterPro" id="IPR009000">
    <property type="entry name" value="Transl_B-barrel_sf"/>
</dbReference>
<keyword evidence="5 11" id="KW-0547">Nucleotide-binding</keyword>
<evidence type="ECO:0000256" key="2">
    <source>
        <dbReference type="ARBA" id="ARBA00022555"/>
    </source>
</evidence>
<gene>
    <name evidence="11 13" type="primary">alaS</name>
    <name evidence="13" type="ORF">IAC94_07830</name>
</gene>
<reference evidence="13" key="1">
    <citation type="submission" date="2020-10" db="EMBL/GenBank/DDBJ databases">
        <authorList>
            <person name="Gilroy R."/>
        </authorList>
    </citation>
    <scope>NUCLEOTIDE SEQUENCE</scope>
    <source>
        <strain evidence="13">ChiHjej13B12-12457</strain>
    </source>
</reference>
<evidence type="ECO:0000256" key="6">
    <source>
        <dbReference type="ARBA" id="ARBA00022833"/>
    </source>
</evidence>
<keyword evidence="11" id="KW-0963">Cytoplasm</keyword>
<organism evidence="13 14">
    <name type="scientific">Candidatus Coprenecus avistercoris</name>
    <dbReference type="NCBI Taxonomy" id="2840730"/>
    <lineage>
        <taxon>Bacteria</taxon>
        <taxon>Pseudomonadati</taxon>
        <taxon>Bacteroidota</taxon>
        <taxon>Bacteroidia</taxon>
        <taxon>Bacteroidales</taxon>
        <taxon>Rikenellaceae</taxon>
        <taxon>Rikenellaceae incertae sedis</taxon>
        <taxon>Candidatus Coprenecus</taxon>
    </lineage>
</organism>
<dbReference type="GO" id="GO:0005524">
    <property type="term" value="F:ATP binding"/>
    <property type="evidence" value="ECO:0007669"/>
    <property type="project" value="UniProtKB-UniRule"/>
</dbReference>
<dbReference type="InterPro" id="IPR003156">
    <property type="entry name" value="DHHA1_dom"/>
</dbReference>
<evidence type="ECO:0000313" key="14">
    <source>
        <dbReference type="Proteomes" id="UP000886744"/>
    </source>
</evidence>
<dbReference type="GO" id="GO:0002161">
    <property type="term" value="F:aminoacyl-tRNA deacylase activity"/>
    <property type="evidence" value="ECO:0007669"/>
    <property type="project" value="TreeGrafter"/>
</dbReference>
<sequence length="875" mass="97446">MTSKEIRKQFLDFFASKGHRIVPSAPMVVKGDPTLMFTNAGMNQFKDWFLGNTPILYPRVADSQKCLRVSGKHNDLEEVGHDSYHHTMFEMLGNWSFGDYFKKEAIAWAWELLTQVYKLDPERLYATVCEGSPEDGLGPDQEALDIWKQYLPEDRILYGSKKDNFWEMGDTGPCGPCSEIHIDLRDEADRKAVPGRDLVNQSDPLVIEIWNLVFIQYNRKADGTLEQLPLHHVDTGMGFERLVMAVNGNKSNYDGDMFQDIIAKIGELSGHKYGAESEDVDVAMRVVADHIRAISFSIADGQLPSNVKAGYVIRRILRRAVRYGYTFLGFNEPFLCRLVPVLVDVMGEAYPELARQQALIENVIREEEEAFLRTLAKGIGLINTIMERNSDTRRISGKDAFTLYDTYGFPIDLSELIAREHGYSIDLEEFEVELGKQKARARNAAAVEAGDWVVLTDTDEHSFVGYDLLETDVQIVKYRTVKTKGKEVYQLVFDRTPFYAESGGQVGDCGYIVSPSGEKISIVNTIKENNLSIHIADRIPSEPEAGFHAVVDGQKRQETANNHSATHLLHQALRSVLGTHIEQKGSYVCPAYFRFDFSHYEKVSPEKLREVERMVNRLIRSDFQREEFRDIPIAEAKAMGAMALFGEKYGDKVRAIRFGDSIELCGGTHTASTGRIGMLKIVSESAVAAGVRRIQAVTGSYVEDMFDGVEDQIAAVRSFFENTPDVITAIKKLVAENDSFRHSLEEVARERAAALKKTLVEKSEETPAGVRLFTLTGVYSPDIIKEVAFELRKENTRAAMVAAIMTPDRKPSLLLMYTDDLVAAGAHAGKDVKAAAAHIKGGGGGQPFLATAGGKDPDGLMAALTAMIESVNKIG</sequence>
<evidence type="ECO:0000256" key="1">
    <source>
        <dbReference type="ARBA" id="ARBA00008226"/>
    </source>
</evidence>
<feature type="binding site" evidence="11">
    <location>
        <position position="665"/>
    </location>
    <ligand>
        <name>Zn(2+)</name>
        <dbReference type="ChEBI" id="CHEBI:29105"/>
    </ligand>
</feature>
<evidence type="ECO:0000259" key="12">
    <source>
        <dbReference type="PROSITE" id="PS50860"/>
    </source>
</evidence>
<dbReference type="SUPFAM" id="SSF50447">
    <property type="entry name" value="Translation proteins"/>
    <property type="match status" value="1"/>
</dbReference>
<dbReference type="InterPro" id="IPR050058">
    <property type="entry name" value="Ala-tRNA_ligase"/>
</dbReference>
<evidence type="ECO:0000256" key="11">
    <source>
        <dbReference type="HAMAP-Rule" id="MF_00036"/>
    </source>
</evidence>
<dbReference type="InterPro" id="IPR023033">
    <property type="entry name" value="Ala_tRNA_ligase_euk/bac"/>
</dbReference>
<dbReference type="InterPro" id="IPR018164">
    <property type="entry name" value="Ala-tRNA-synth_IIc_N"/>
</dbReference>
<dbReference type="InterPro" id="IPR002318">
    <property type="entry name" value="Ala-tRNA-lgiase_IIc"/>
</dbReference>
<dbReference type="GO" id="GO:0006419">
    <property type="term" value="P:alanyl-tRNA aminoacylation"/>
    <property type="evidence" value="ECO:0007669"/>
    <property type="project" value="UniProtKB-UniRule"/>
</dbReference>
<dbReference type="PANTHER" id="PTHR11777">
    <property type="entry name" value="ALANYL-TRNA SYNTHETASE"/>
    <property type="match status" value="1"/>
</dbReference>
<dbReference type="Gene3D" id="3.30.930.10">
    <property type="entry name" value="Bira Bifunctional Protein, Domain 2"/>
    <property type="match status" value="1"/>
</dbReference>
<dbReference type="SUPFAM" id="SSF101353">
    <property type="entry name" value="Putative anticodon-binding domain of alanyl-tRNA synthetase (AlaRS)"/>
    <property type="match status" value="1"/>
</dbReference>
<feature type="domain" description="Alanyl-transfer RNA synthetases family profile" evidence="12">
    <location>
        <begin position="1"/>
        <end position="708"/>
    </location>
</feature>
<dbReference type="Pfam" id="PF01411">
    <property type="entry name" value="tRNA-synt_2c"/>
    <property type="match status" value="1"/>
</dbReference>
<dbReference type="AlphaFoldDB" id="A0A9D1J6Z0"/>
<accession>A0A9D1J6Z0</accession>
<evidence type="ECO:0000256" key="3">
    <source>
        <dbReference type="ARBA" id="ARBA00022598"/>
    </source>
</evidence>
<dbReference type="FunFam" id="3.10.310.40:FF:000001">
    <property type="entry name" value="Alanine--tRNA ligase"/>
    <property type="match status" value="1"/>
</dbReference>
<evidence type="ECO:0000256" key="8">
    <source>
        <dbReference type="ARBA" id="ARBA00022884"/>
    </source>
</evidence>
<proteinExistence type="inferred from homology"/>
<dbReference type="InterPro" id="IPR045864">
    <property type="entry name" value="aa-tRNA-synth_II/BPL/LPL"/>
</dbReference>
<dbReference type="FunFam" id="3.30.930.10:FF:000011">
    <property type="entry name" value="Alanine--tRNA ligase, cytoplasmic"/>
    <property type="match status" value="1"/>
</dbReference>
<evidence type="ECO:0000256" key="7">
    <source>
        <dbReference type="ARBA" id="ARBA00022840"/>
    </source>
</evidence>
<keyword evidence="10 11" id="KW-0030">Aminoacyl-tRNA synthetase</keyword>
<dbReference type="SMART" id="SM00863">
    <property type="entry name" value="tRNA_SAD"/>
    <property type="match status" value="1"/>
</dbReference>
<dbReference type="EMBL" id="DVHI01000096">
    <property type="protein sequence ID" value="HIR63411.1"/>
    <property type="molecule type" value="Genomic_DNA"/>
</dbReference>
<keyword evidence="7 11" id="KW-0067">ATP-binding</keyword>
<dbReference type="GO" id="GO:0004813">
    <property type="term" value="F:alanine-tRNA ligase activity"/>
    <property type="evidence" value="ECO:0007669"/>
    <property type="project" value="UniProtKB-UniRule"/>
</dbReference>
<dbReference type="PANTHER" id="PTHR11777:SF9">
    <property type="entry name" value="ALANINE--TRNA LIGASE, CYTOPLASMIC"/>
    <property type="match status" value="1"/>
</dbReference>
<comment type="similarity">
    <text evidence="1 11">Belongs to the class-II aminoacyl-tRNA synthetase family.</text>
</comment>
<dbReference type="InterPro" id="IPR012947">
    <property type="entry name" value="tRNA_SAD"/>
</dbReference>
<dbReference type="CDD" id="cd00673">
    <property type="entry name" value="AlaRS_core"/>
    <property type="match status" value="1"/>
</dbReference>
<comment type="cofactor">
    <cofactor evidence="11">
        <name>Zn(2+)</name>
        <dbReference type="ChEBI" id="CHEBI:29105"/>
    </cofactor>
    <text evidence="11">Binds 1 zinc ion per subunit.</text>
</comment>
<dbReference type="InterPro" id="IPR018162">
    <property type="entry name" value="Ala-tRNA-ligase_IIc_anticod-bd"/>
</dbReference>
<keyword evidence="2 11" id="KW-0820">tRNA-binding</keyword>
<evidence type="ECO:0000313" key="13">
    <source>
        <dbReference type="EMBL" id="HIR63411.1"/>
    </source>
</evidence>
<dbReference type="EC" id="6.1.1.7" evidence="11"/>
<dbReference type="Proteomes" id="UP000886744">
    <property type="component" value="Unassembled WGS sequence"/>
</dbReference>
<keyword evidence="3 11" id="KW-0436">Ligase</keyword>
<dbReference type="GO" id="GO:0000049">
    <property type="term" value="F:tRNA binding"/>
    <property type="evidence" value="ECO:0007669"/>
    <property type="project" value="UniProtKB-KW"/>
</dbReference>
<comment type="subcellular location">
    <subcellularLocation>
        <location evidence="11">Cytoplasm</location>
    </subcellularLocation>
</comment>
<keyword evidence="6 11" id="KW-0862">Zinc</keyword>
<dbReference type="InterPro" id="IPR018165">
    <property type="entry name" value="Ala-tRNA-synth_IIc_core"/>
</dbReference>
<comment type="function">
    <text evidence="11">Catalyzes the attachment of alanine to tRNA(Ala) in a two-step reaction: alanine is first activated by ATP to form Ala-AMP and then transferred to the acceptor end of tRNA(Ala). Also edits incorrectly charged Ser-tRNA(Ala) and Gly-tRNA(Ala) via its editing domain.</text>
</comment>
<evidence type="ECO:0000256" key="9">
    <source>
        <dbReference type="ARBA" id="ARBA00022917"/>
    </source>
</evidence>